<dbReference type="InterPro" id="IPR004000">
    <property type="entry name" value="Actin"/>
</dbReference>
<evidence type="ECO:0000256" key="5">
    <source>
        <dbReference type="SAM" id="MobiDB-lite"/>
    </source>
</evidence>
<comment type="subcellular location">
    <subcellularLocation>
        <location evidence="1">Cytoplasm</location>
    </subcellularLocation>
</comment>
<evidence type="ECO:0000313" key="7">
    <source>
        <dbReference type="Proteomes" id="UP000019335"/>
    </source>
</evidence>
<dbReference type="FunFam" id="3.90.640.10:FF:000014">
    <property type="entry name" value="Putative actin-related protein 6"/>
    <property type="match status" value="1"/>
</dbReference>
<dbReference type="CDD" id="cd10210">
    <property type="entry name" value="ASKHA_NBD_Arp6"/>
    <property type="match status" value="1"/>
</dbReference>
<dbReference type="GO" id="GO:0005634">
    <property type="term" value="C:nucleus"/>
    <property type="evidence" value="ECO:0007669"/>
    <property type="project" value="UniProtKB-ARBA"/>
</dbReference>
<dbReference type="InterPro" id="IPR043129">
    <property type="entry name" value="ATPase_NBD"/>
</dbReference>
<dbReference type="Gene3D" id="3.90.640.10">
    <property type="entry name" value="Actin, Chain A, domain 4"/>
    <property type="match status" value="1"/>
</dbReference>
<comment type="caution">
    <text evidence="6">The sequence shown here is derived from an EMBL/GenBank/DDBJ whole genome shotgun (WGS) entry which is preliminary data.</text>
</comment>
<sequence>MAPPAASGASGTGFSGHQNTNNTNIVTRPQNEGDFVTLVLDNGADRMKMGFAGDPAPRFYIPNCMAKLKGQLQWLIGEDMDSVNNTANLQYTRPFDRGYLTDWEAEHQIWGRAFGANKAKVDPAQTHLVLTEAPFTPSPLATFSTQVVFEEFGFAACAKMPAASFSGYRYSLMEKQQQQQLGHQQGEGTGVDAVLVIDSGFSFTHVVPMYRGKAQRAGVRRVNVGGKLLTNLLKETVSYRQWNMMDEFQLMNDAKEALCFVSQNFGAEMAKIRPGGGPSRQVRTQEALRRNFVLPDFQTTMRGYVQDVQVQGHQQTEAEQQVLSMEVERFVVPEVLFRPSDVGLRQGGLPEAVVEAVEACDIGLRGALYNNIVLTGGNVLFPGFAQRLHTELRIRVPEYYSVKVQAPPDPIEYAWRGAAHMAQYQPQIFVSKSQYDEYGAEFIQERMFDGLW</sequence>
<dbReference type="Proteomes" id="UP000019335">
    <property type="component" value="Chromosome 1"/>
</dbReference>
<keyword evidence="7" id="KW-1185">Reference proteome</keyword>
<dbReference type="AlphaFoldDB" id="W7TWI5"/>
<dbReference type="OrthoDB" id="6220758at2759"/>
<dbReference type="GO" id="GO:0005737">
    <property type="term" value="C:cytoplasm"/>
    <property type="evidence" value="ECO:0007669"/>
    <property type="project" value="UniProtKB-SubCell"/>
</dbReference>
<evidence type="ECO:0000256" key="2">
    <source>
        <dbReference type="ARBA" id="ARBA00005665"/>
    </source>
</evidence>
<evidence type="ECO:0000256" key="4">
    <source>
        <dbReference type="ARBA" id="ARBA00049360"/>
    </source>
</evidence>
<dbReference type="SUPFAM" id="SSF53067">
    <property type="entry name" value="Actin-like ATPase domain"/>
    <property type="match status" value="2"/>
</dbReference>
<protein>
    <submittedName>
        <fullName evidence="6">Actin-related protein 6</fullName>
    </submittedName>
</protein>
<dbReference type="Pfam" id="PF00022">
    <property type="entry name" value="Actin"/>
    <property type="match status" value="1"/>
</dbReference>
<dbReference type="PANTHER" id="PTHR11937">
    <property type="entry name" value="ACTIN"/>
    <property type="match status" value="1"/>
</dbReference>
<accession>W7TWI5</accession>
<keyword evidence="3" id="KW-0963">Cytoplasm</keyword>
<evidence type="ECO:0000256" key="3">
    <source>
        <dbReference type="ARBA" id="ARBA00022490"/>
    </source>
</evidence>
<dbReference type="Gene3D" id="2.30.36.70">
    <property type="entry name" value="Actin, Chain A, domain 2"/>
    <property type="match status" value="1"/>
</dbReference>
<evidence type="ECO:0000256" key="1">
    <source>
        <dbReference type="ARBA" id="ARBA00004496"/>
    </source>
</evidence>
<proteinExistence type="inferred from homology"/>
<feature type="compositionally biased region" description="Polar residues" evidence="5">
    <location>
        <begin position="15"/>
        <end position="28"/>
    </location>
</feature>
<dbReference type="Gene3D" id="3.30.420.40">
    <property type="match status" value="2"/>
</dbReference>
<comment type="similarity">
    <text evidence="2">Belongs to the actin family. ARP6 subfamily.</text>
</comment>
<gene>
    <name evidence="6" type="ORF">Naga_100210g13</name>
</gene>
<organism evidence="6 7">
    <name type="scientific">Nannochloropsis gaditana</name>
    <dbReference type="NCBI Taxonomy" id="72520"/>
    <lineage>
        <taxon>Eukaryota</taxon>
        <taxon>Sar</taxon>
        <taxon>Stramenopiles</taxon>
        <taxon>Ochrophyta</taxon>
        <taxon>Eustigmatophyceae</taxon>
        <taxon>Eustigmatales</taxon>
        <taxon>Monodopsidaceae</taxon>
        <taxon>Nannochloropsis</taxon>
    </lineage>
</organism>
<reference evidence="6 7" key="1">
    <citation type="journal article" date="2014" name="Mol. Plant">
        <title>Chromosome Scale Genome Assembly and Transcriptome Profiling of Nannochloropsis gaditana in Nitrogen Depletion.</title>
        <authorList>
            <person name="Corteggiani Carpinelli E."/>
            <person name="Telatin A."/>
            <person name="Vitulo N."/>
            <person name="Forcato C."/>
            <person name="D'Angelo M."/>
            <person name="Schiavon R."/>
            <person name="Vezzi A."/>
            <person name="Giacometti G.M."/>
            <person name="Morosinotto T."/>
            <person name="Valle G."/>
        </authorList>
    </citation>
    <scope>NUCLEOTIDE SEQUENCE [LARGE SCALE GENOMIC DNA]</scope>
    <source>
        <strain evidence="6 7">B-31</strain>
    </source>
</reference>
<dbReference type="EMBL" id="AZIL01000036">
    <property type="protein sequence ID" value="EWM30427.1"/>
    <property type="molecule type" value="Genomic_DNA"/>
</dbReference>
<feature type="region of interest" description="Disordered" evidence="5">
    <location>
        <begin position="1"/>
        <end position="28"/>
    </location>
</feature>
<name>W7TWI5_9STRA</name>
<evidence type="ECO:0000313" key="6">
    <source>
        <dbReference type="EMBL" id="EWM30427.1"/>
    </source>
</evidence>
<dbReference type="SMART" id="SM00268">
    <property type="entry name" value="ACTIN"/>
    <property type="match status" value="1"/>
</dbReference>
<comment type="catalytic activity">
    <reaction evidence="4">
        <text>ATP + H2O = ADP + phosphate + H(+)</text>
        <dbReference type="Rhea" id="RHEA:13065"/>
        <dbReference type="ChEBI" id="CHEBI:15377"/>
        <dbReference type="ChEBI" id="CHEBI:15378"/>
        <dbReference type="ChEBI" id="CHEBI:30616"/>
        <dbReference type="ChEBI" id="CHEBI:43474"/>
        <dbReference type="ChEBI" id="CHEBI:456216"/>
    </reaction>
</comment>